<dbReference type="Proteomes" id="UP000887565">
    <property type="component" value="Unplaced"/>
</dbReference>
<name>A0A915JLN7_ROMCU</name>
<evidence type="ECO:0000313" key="2">
    <source>
        <dbReference type="Proteomes" id="UP000887565"/>
    </source>
</evidence>
<keyword evidence="2" id="KW-1185">Reference proteome</keyword>
<organism evidence="2 3">
    <name type="scientific">Romanomermis culicivorax</name>
    <name type="common">Nematode worm</name>
    <dbReference type="NCBI Taxonomy" id="13658"/>
    <lineage>
        <taxon>Eukaryota</taxon>
        <taxon>Metazoa</taxon>
        <taxon>Ecdysozoa</taxon>
        <taxon>Nematoda</taxon>
        <taxon>Enoplea</taxon>
        <taxon>Dorylaimia</taxon>
        <taxon>Mermithida</taxon>
        <taxon>Mermithoidea</taxon>
        <taxon>Mermithidae</taxon>
        <taxon>Romanomermis</taxon>
    </lineage>
</organism>
<feature type="compositionally biased region" description="Polar residues" evidence="1">
    <location>
        <begin position="17"/>
        <end position="33"/>
    </location>
</feature>
<dbReference type="WBParaSite" id="nRc.2.0.1.t26997-RA">
    <property type="protein sequence ID" value="nRc.2.0.1.t26997-RA"/>
    <property type="gene ID" value="nRc.2.0.1.g26997"/>
</dbReference>
<accession>A0A915JLN7</accession>
<reference evidence="3" key="1">
    <citation type="submission" date="2022-11" db="UniProtKB">
        <authorList>
            <consortium name="WormBaseParasite"/>
        </authorList>
    </citation>
    <scope>IDENTIFICATION</scope>
</reference>
<proteinExistence type="predicted"/>
<feature type="region of interest" description="Disordered" evidence="1">
    <location>
        <begin position="1"/>
        <end position="33"/>
    </location>
</feature>
<protein>
    <submittedName>
        <fullName evidence="3">Uncharacterized protein</fullName>
    </submittedName>
</protein>
<sequence length="69" mass="7689">MGMELVPNANRIRTGKFEQSSSSSLDPKKPASSSSTIVAFSYFDESKVQKFVFIATFVEFVFQSTIQTL</sequence>
<evidence type="ECO:0000313" key="3">
    <source>
        <dbReference type="WBParaSite" id="nRc.2.0.1.t26997-RA"/>
    </source>
</evidence>
<evidence type="ECO:0000256" key="1">
    <source>
        <dbReference type="SAM" id="MobiDB-lite"/>
    </source>
</evidence>
<dbReference type="AlphaFoldDB" id="A0A915JLN7"/>